<dbReference type="PANTHER" id="PTHR36509:SF2">
    <property type="entry name" value="BLL3101 PROTEIN"/>
    <property type="match status" value="1"/>
</dbReference>
<name>A0ABP7GMZ0_9MICO</name>
<keyword evidence="1" id="KW-0812">Transmembrane</keyword>
<dbReference type="EMBL" id="BAABAF010000006">
    <property type="protein sequence ID" value="GAA3765180.1"/>
    <property type="molecule type" value="Genomic_DNA"/>
</dbReference>
<dbReference type="RefSeq" id="WP_344782510.1">
    <property type="nucleotide sequence ID" value="NZ_BAABAF010000006.1"/>
</dbReference>
<evidence type="ECO:0000313" key="4">
    <source>
        <dbReference type="Proteomes" id="UP001500540"/>
    </source>
</evidence>
<keyword evidence="1" id="KW-1133">Transmembrane helix</keyword>
<dbReference type="Gene3D" id="2.60.120.600">
    <property type="entry name" value="Domain of unknown function DUF1214, C-terminal domain"/>
    <property type="match status" value="1"/>
</dbReference>
<keyword evidence="4" id="KW-1185">Reference proteome</keyword>
<feature type="domain" description="DUF1214" evidence="2">
    <location>
        <begin position="77"/>
        <end position="183"/>
    </location>
</feature>
<dbReference type="InterPro" id="IPR037049">
    <property type="entry name" value="DUF1214_C_sf"/>
</dbReference>
<dbReference type="InterPro" id="IPR010621">
    <property type="entry name" value="DUF1214"/>
</dbReference>
<evidence type="ECO:0000313" key="3">
    <source>
        <dbReference type="EMBL" id="GAA3765180.1"/>
    </source>
</evidence>
<evidence type="ECO:0000259" key="2">
    <source>
        <dbReference type="Pfam" id="PF06742"/>
    </source>
</evidence>
<dbReference type="Proteomes" id="UP001500540">
    <property type="component" value="Unassembled WGS sequence"/>
</dbReference>
<reference evidence="4" key="1">
    <citation type="journal article" date="2019" name="Int. J. Syst. Evol. Microbiol.">
        <title>The Global Catalogue of Microorganisms (GCM) 10K type strain sequencing project: providing services to taxonomists for standard genome sequencing and annotation.</title>
        <authorList>
            <consortium name="The Broad Institute Genomics Platform"/>
            <consortium name="The Broad Institute Genome Sequencing Center for Infectious Disease"/>
            <person name="Wu L."/>
            <person name="Ma J."/>
        </authorList>
    </citation>
    <scope>NUCLEOTIDE SEQUENCE [LARGE SCALE GENOMIC DNA]</scope>
    <source>
        <strain evidence="4">JCM 16950</strain>
    </source>
</reference>
<evidence type="ECO:0000256" key="1">
    <source>
        <dbReference type="SAM" id="Phobius"/>
    </source>
</evidence>
<dbReference type="PANTHER" id="PTHR36509">
    <property type="entry name" value="BLL3101 PROTEIN"/>
    <property type="match status" value="1"/>
</dbReference>
<sequence>MTGVFGWISQSGVVQGVIIGATFAFLTTILILNAAGRSLTRRVNGWRAIVRVGKPGNGVLARAACAKALPVVNSWEEAAYYTAVTDGSGRALRGDADYRLHFAAGQLPPTGAFWSLTPTDSTGYSQPNAAHRYAVGSRSDLEANPDGSVDVHLLRQVPAAAQRNWVLVPPGRFTLWLRVYLPGAAIVDGSYQVPPVVRETRA</sequence>
<dbReference type="SUPFAM" id="SSF160935">
    <property type="entry name" value="VPA0735-like"/>
    <property type="match status" value="1"/>
</dbReference>
<keyword evidence="1" id="KW-0472">Membrane</keyword>
<dbReference type="Pfam" id="PF06742">
    <property type="entry name" value="DUF1214"/>
    <property type="match status" value="1"/>
</dbReference>
<gene>
    <name evidence="3" type="ORF">GCM10022240_16780</name>
</gene>
<proteinExistence type="predicted"/>
<feature type="transmembrane region" description="Helical" evidence="1">
    <location>
        <begin position="12"/>
        <end position="32"/>
    </location>
</feature>
<organism evidence="3 4">
    <name type="scientific">Microbacterium kribbense</name>
    <dbReference type="NCBI Taxonomy" id="433645"/>
    <lineage>
        <taxon>Bacteria</taxon>
        <taxon>Bacillati</taxon>
        <taxon>Actinomycetota</taxon>
        <taxon>Actinomycetes</taxon>
        <taxon>Micrococcales</taxon>
        <taxon>Microbacteriaceae</taxon>
        <taxon>Microbacterium</taxon>
    </lineage>
</organism>
<protein>
    <recommendedName>
        <fullName evidence="2">DUF1214 domain-containing protein</fullName>
    </recommendedName>
</protein>
<comment type="caution">
    <text evidence="3">The sequence shown here is derived from an EMBL/GenBank/DDBJ whole genome shotgun (WGS) entry which is preliminary data.</text>
</comment>
<accession>A0ABP7GMZ0</accession>